<accession>A0AAN9HZN7</accession>
<name>A0AAN9HZN7_CROPI</name>
<reference evidence="2 3" key="1">
    <citation type="submission" date="2024-01" db="EMBL/GenBank/DDBJ databases">
        <title>The genomes of 5 underutilized Papilionoideae crops provide insights into root nodulation and disease resistanc.</title>
        <authorList>
            <person name="Yuan L."/>
        </authorList>
    </citation>
    <scope>NUCLEOTIDE SEQUENCE [LARGE SCALE GENOMIC DNA]</scope>
    <source>
        <strain evidence="2">ZHUSHIDOU_FW_LH</strain>
        <tissue evidence="2">Leaf</tissue>
    </source>
</reference>
<feature type="compositionally biased region" description="Basic and acidic residues" evidence="1">
    <location>
        <begin position="71"/>
        <end position="87"/>
    </location>
</feature>
<evidence type="ECO:0000313" key="3">
    <source>
        <dbReference type="Proteomes" id="UP001372338"/>
    </source>
</evidence>
<feature type="region of interest" description="Disordered" evidence="1">
    <location>
        <begin position="47"/>
        <end position="173"/>
    </location>
</feature>
<feature type="compositionally biased region" description="Polar residues" evidence="1">
    <location>
        <begin position="88"/>
        <end position="107"/>
    </location>
</feature>
<evidence type="ECO:0000313" key="2">
    <source>
        <dbReference type="EMBL" id="KAK7259689.1"/>
    </source>
</evidence>
<gene>
    <name evidence="2" type="ORF">RIF29_25302</name>
</gene>
<dbReference type="EMBL" id="JAYWIO010000005">
    <property type="protein sequence ID" value="KAK7259689.1"/>
    <property type="molecule type" value="Genomic_DNA"/>
</dbReference>
<sequence length="173" mass="18928">MYSAGSKNNEDDDKVEGIMKSLSKCALSNEGEHADGFALNTEAESVVAHGEKGLPCSKPEERGQGVESDFNNEKVDKGIFPHAEGENGRTSNSKGQSDNTPASNETRPTARKWKRQAHEKNKNVPTPVSCLYKRKSDSVPFEMDVDHAETGGETKRINLSSLAEVAQQPRREP</sequence>
<feature type="compositionally biased region" description="Basic and acidic residues" evidence="1">
    <location>
        <begin position="144"/>
        <end position="156"/>
    </location>
</feature>
<keyword evidence="3" id="KW-1185">Reference proteome</keyword>
<dbReference type="AlphaFoldDB" id="A0AAN9HZN7"/>
<dbReference type="Proteomes" id="UP001372338">
    <property type="component" value="Unassembled WGS sequence"/>
</dbReference>
<organism evidence="2 3">
    <name type="scientific">Crotalaria pallida</name>
    <name type="common">Smooth rattlebox</name>
    <name type="synonym">Crotalaria striata</name>
    <dbReference type="NCBI Taxonomy" id="3830"/>
    <lineage>
        <taxon>Eukaryota</taxon>
        <taxon>Viridiplantae</taxon>
        <taxon>Streptophyta</taxon>
        <taxon>Embryophyta</taxon>
        <taxon>Tracheophyta</taxon>
        <taxon>Spermatophyta</taxon>
        <taxon>Magnoliopsida</taxon>
        <taxon>eudicotyledons</taxon>
        <taxon>Gunneridae</taxon>
        <taxon>Pentapetalae</taxon>
        <taxon>rosids</taxon>
        <taxon>fabids</taxon>
        <taxon>Fabales</taxon>
        <taxon>Fabaceae</taxon>
        <taxon>Papilionoideae</taxon>
        <taxon>50 kb inversion clade</taxon>
        <taxon>genistoids sensu lato</taxon>
        <taxon>core genistoids</taxon>
        <taxon>Crotalarieae</taxon>
        <taxon>Crotalaria</taxon>
    </lineage>
</organism>
<evidence type="ECO:0000256" key="1">
    <source>
        <dbReference type="SAM" id="MobiDB-lite"/>
    </source>
</evidence>
<proteinExistence type="predicted"/>
<protein>
    <submittedName>
        <fullName evidence="2">Uncharacterized protein</fullName>
    </submittedName>
</protein>
<comment type="caution">
    <text evidence="2">The sequence shown here is derived from an EMBL/GenBank/DDBJ whole genome shotgun (WGS) entry which is preliminary data.</text>
</comment>